<dbReference type="RefSeq" id="WP_079689890.1">
    <property type="nucleotide sequence ID" value="NZ_FUZU01000004.1"/>
</dbReference>
<dbReference type="OrthoDB" id="981783at2"/>
<dbReference type="EMBL" id="FUZU01000004">
    <property type="protein sequence ID" value="SKC87447.1"/>
    <property type="molecule type" value="Genomic_DNA"/>
</dbReference>
<dbReference type="Proteomes" id="UP000190961">
    <property type="component" value="Unassembled WGS sequence"/>
</dbReference>
<evidence type="ECO:0000313" key="2">
    <source>
        <dbReference type="Proteomes" id="UP000190961"/>
    </source>
</evidence>
<evidence type="ECO:0000313" key="1">
    <source>
        <dbReference type="EMBL" id="SKC87447.1"/>
    </source>
</evidence>
<name>A0A1T5MGT4_9BACT</name>
<keyword evidence="2" id="KW-1185">Reference proteome</keyword>
<protein>
    <submittedName>
        <fullName evidence="1">Uncharacterized protein</fullName>
    </submittedName>
</protein>
<accession>A0A1T5MGT4</accession>
<gene>
    <name evidence="1" type="ORF">SAMN05660236_5421</name>
</gene>
<sequence>MPRAIYFTVTLRFESLLAISATYMSNCITHKKCYLSKEIAEDVLIETRTAFDYAPGMGPVSVYLCDECGYYHLTSKGPMNEKLNQYLSEGKIQRQKEANRWLDKFKKR</sequence>
<proteinExistence type="predicted"/>
<organism evidence="1 2">
    <name type="scientific">Ohtaekwangia koreensis</name>
    <dbReference type="NCBI Taxonomy" id="688867"/>
    <lineage>
        <taxon>Bacteria</taxon>
        <taxon>Pseudomonadati</taxon>
        <taxon>Bacteroidota</taxon>
        <taxon>Cytophagia</taxon>
        <taxon>Cytophagales</taxon>
        <taxon>Fulvivirgaceae</taxon>
        <taxon>Ohtaekwangia</taxon>
    </lineage>
</organism>
<dbReference type="AlphaFoldDB" id="A0A1T5MGT4"/>
<reference evidence="1 2" key="1">
    <citation type="submission" date="2017-02" db="EMBL/GenBank/DDBJ databases">
        <authorList>
            <person name="Peterson S.W."/>
        </authorList>
    </citation>
    <scope>NUCLEOTIDE SEQUENCE [LARGE SCALE GENOMIC DNA]</scope>
    <source>
        <strain evidence="1 2">DSM 25262</strain>
    </source>
</reference>